<dbReference type="CDD" id="cd18579">
    <property type="entry name" value="ABC_6TM_ABCC_D1"/>
    <property type="match status" value="1"/>
</dbReference>
<evidence type="ECO:0000256" key="9">
    <source>
        <dbReference type="SAM" id="MobiDB-lite"/>
    </source>
</evidence>
<feature type="domain" description="ABC transporter" evidence="11">
    <location>
        <begin position="1321"/>
        <end position="1594"/>
    </location>
</feature>
<feature type="transmembrane region" description="Helical" evidence="10">
    <location>
        <begin position="450"/>
        <end position="472"/>
    </location>
</feature>
<dbReference type="InterPro" id="IPR050173">
    <property type="entry name" value="ABC_transporter_C-like"/>
</dbReference>
<dbReference type="SMART" id="SM00382">
    <property type="entry name" value="AAA"/>
    <property type="match status" value="2"/>
</dbReference>
<dbReference type="InterPro" id="IPR027417">
    <property type="entry name" value="P-loop_NTPase"/>
</dbReference>
<dbReference type="FunFam" id="3.40.50.300:FF:000163">
    <property type="entry name" value="Multidrug resistance-associated protein member 4"/>
    <property type="match status" value="1"/>
</dbReference>
<evidence type="ECO:0000256" key="4">
    <source>
        <dbReference type="ARBA" id="ARBA00022737"/>
    </source>
</evidence>
<comment type="subcellular location">
    <subcellularLocation>
        <location evidence="1">Membrane</location>
        <topology evidence="1">Multi-pass membrane protein</topology>
    </subcellularLocation>
</comment>
<dbReference type="InterPro" id="IPR011527">
    <property type="entry name" value="ABC1_TM_dom"/>
</dbReference>
<dbReference type="InterPro" id="IPR056227">
    <property type="entry name" value="TMD0_ABC"/>
</dbReference>
<keyword evidence="5" id="KW-0547">Nucleotide-binding</keyword>
<evidence type="ECO:0000259" key="12">
    <source>
        <dbReference type="PROSITE" id="PS50929"/>
    </source>
</evidence>
<dbReference type="FunFam" id="3.40.50.300:FF:000997">
    <property type="entry name" value="Multidrug resistance-associated protein 1"/>
    <property type="match status" value="1"/>
</dbReference>
<dbReference type="PROSITE" id="PS50929">
    <property type="entry name" value="ABC_TM1F"/>
    <property type="match status" value="2"/>
</dbReference>
<dbReference type="PROSITE" id="PS00211">
    <property type="entry name" value="ABC_TRANSPORTER_1"/>
    <property type="match status" value="2"/>
</dbReference>
<dbReference type="PANTHER" id="PTHR24223:SF415">
    <property type="entry name" value="FI20190P1"/>
    <property type="match status" value="1"/>
</dbReference>
<feature type="domain" description="ABC transmembrane type-1" evidence="12">
    <location>
        <begin position="316"/>
        <end position="601"/>
    </location>
</feature>
<dbReference type="EMBL" id="JAAAIP010000326">
    <property type="protein sequence ID" value="KAG0319367.1"/>
    <property type="molecule type" value="Genomic_DNA"/>
</dbReference>
<dbReference type="GO" id="GO:0016020">
    <property type="term" value="C:membrane"/>
    <property type="evidence" value="ECO:0007669"/>
    <property type="project" value="UniProtKB-SubCell"/>
</dbReference>
<sequence>MLDRPLSLESWQLFTTGYQPDRSAFSVKNVALPSFLDGLCTHDEGWGPLSPTRYDLTPCFEYSVLVGALSWIAIAGFTARIYLLTRFAQPHHLGRTAWIYWPCQIFMALAAVTAGILSLELFLSESASPIYAWGVLSMGAAWALAVVLNKYEHDYEIRSSSAIFAYYAMSIASLLATIHTSLDTGSRKPIIILLVALMSILTAGFIVEGWPRGSTRVQQLSGVGLYGKANLFSRLTFFFYSPIIKIGLYRTIRLEDLAGQLPQSMTTAAVHGKLSSAWNVQVRRYRAVTATTPRSRWTPSLFATILRSGWSTLVPVLISRIAIVLFTYTLPVFLKLLLSYLEDYNNKPVSYGVTLAFGMFLSGLFGSLLNTYNRYQMLLIGVSTRSALISMIYRKSLRLSARSKNESSSGQIANLMSQDSDQWWDAVVSLSLWISIPVELMIAMWLLYNLLGWCMLAGIFTMLAMLPLQAWQARVYETMQAEKLRAMDQRVRLTTDVLASMKIIKLYGWSAAFLKRILNIRRQELGALRRIGVVQSFMSIVFISSSLIISLVTFSVYALWGGPNFTPGKLTPQTVFVSLTLFSMLKGPIASLSDATTSTISTLVSTRRIQNFLMLEEVSDKDVLRFDKLPRDPLDPVISIKDATFSWTGPVDGSLDKPPVDERSSLLAAGQDNDSSSSEIPPTLKHLNLAVGRGSLTALVGRVGQGKSSLLSAIINDMYKIHGHVQVSGRIAYVPQQAWIINRTLKDNILFGNAYDEIRYKHVLFACGLEPDIAMLPAGDMTEIGERGINLSGGQKQRVSLARAAYDDADIYLLDDPLSAVDAHVDKHLWQHLLGPTGLLRDKARLLVTHGIHHLREMQQIVLLKDGMILEKGDYSELMSAKKSFYRLIKEYAVLERRNSHPTLKTDKKHGNTGRLTTAPVAAGVETPEYLTESGETSVDEELTGQDSSDNNTEETVARQEFVDEKRDTKAELIAAEAMKQGEVGFGVVVAYAKAASLKTTITIVALFIVAQGCLVATSLWLKYWIKQSKNTTDDRPPSLVLFLGVYALLTLVYVLIYVVVMWLALAIARIRAAERIHASALDKIFRLPIAFFDTTPLGRIINRFSSDMSAVDIRIPNKTLDVLLFGISVSSTLLLIVFTTRSFIYVVPLLLLAYWGVVSCFLGVSRTVARLYSVIKSPVYQHFNESLGGVSTLRAMKIEDRFVQANAALADRMSNTFLCNMSSRRWLDVQLRILSTVVLLFTALFAVLGRESMDPSLVGLTLSFAMTITEEVTTLVRNFCDLQNQLVAMERVLEYTDLKTEAPETTDIALPPSWPSQGRIQFYNYSTRYREGLDLVIKHIDLDIAPAEKVGIVGRTGAGKSSLTLALFRIVEAANSYWAKESDNSQAFVTDVKEGADSDRVIEEIQDEDEEEDGGRIEIDGIDISKVGLQDLRKRIAIIPQDPTLFSGSVRQNLDPFQELEDVELWEALDRSHLKAYISSLPGGLSFEISQNGENFSVGQRSLICLARALLRKTKILIMDEATAAVDVETDELIQKTIRKEFKDRTILTIAHRIKTVMDSDKILVLERGRVVEFDAPGKLLKNEASLFHRLAEQAGEI</sequence>
<feature type="transmembrane region" description="Helical" evidence="10">
    <location>
        <begin position="423"/>
        <end position="444"/>
    </location>
</feature>
<keyword evidence="4" id="KW-0677">Repeat</keyword>
<keyword evidence="2" id="KW-0813">Transport</keyword>
<dbReference type="FunFam" id="1.20.1560.10:FF:000006">
    <property type="entry name" value="ATP-binding cassette, sub-family C (CFTR/MRP), member 9"/>
    <property type="match status" value="1"/>
</dbReference>
<dbReference type="Proteomes" id="UP000738325">
    <property type="component" value="Unassembled WGS sequence"/>
</dbReference>
<feature type="transmembrane region" description="Helical" evidence="10">
    <location>
        <begin position="190"/>
        <end position="210"/>
    </location>
</feature>
<dbReference type="FunFam" id="1.20.1560.10:FF:000013">
    <property type="entry name" value="ABC transporter C family member 2"/>
    <property type="match status" value="1"/>
</dbReference>
<evidence type="ECO:0000313" key="13">
    <source>
        <dbReference type="EMBL" id="KAG0319367.1"/>
    </source>
</evidence>
<comment type="caution">
    <text evidence="13">The sequence shown here is derived from an EMBL/GenBank/DDBJ whole genome shotgun (WGS) entry which is preliminary data.</text>
</comment>
<dbReference type="Gene3D" id="1.20.1560.10">
    <property type="entry name" value="ABC transporter type 1, transmembrane domain"/>
    <property type="match status" value="2"/>
</dbReference>
<evidence type="ECO:0000256" key="3">
    <source>
        <dbReference type="ARBA" id="ARBA00022692"/>
    </source>
</evidence>
<protein>
    <submittedName>
        <fullName evidence="13">Multidrug resistance-associated protein 1</fullName>
    </submittedName>
</protein>
<evidence type="ECO:0000256" key="10">
    <source>
        <dbReference type="SAM" id="Phobius"/>
    </source>
</evidence>
<evidence type="ECO:0000256" key="7">
    <source>
        <dbReference type="ARBA" id="ARBA00022989"/>
    </source>
</evidence>
<feature type="transmembrane region" description="Helical" evidence="10">
    <location>
        <begin position="97"/>
        <end position="118"/>
    </location>
</feature>
<gene>
    <name evidence="13" type="primary">ABCC1_4</name>
    <name evidence="13" type="ORF">BGZ99_005138</name>
</gene>
<evidence type="ECO:0000256" key="8">
    <source>
        <dbReference type="ARBA" id="ARBA00023136"/>
    </source>
</evidence>
<dbReference type="SUPFAM" id="SSF52540">
    <property type="entry name" value="P-loop containing nucleoside triphosphate hydrolases"/>
    <property type="match status" value="3"/>
</dbReference>
<feature type="transmembrane region" description="Helical" evidence="10">
    <location>
        <begin position="130"/>
        <end position="148"/>
    </location>
</feature>
<evidence type="ECO:0000256" key="1">
    <source>
        <dbReference type="ARBA" id="ARBA00004141"/>
    </source>
</evidence>
<name>A0A9P6UU37_9FUNG</name>
<dbReference type="OrthoDB" id="6500128at2759"/>
<dbReference type="InterPro" id="IPR003439">
    <property type="entry name" value="ABC_transporter-like_ATP-bd"/>
</dbReference>
<feature type="domain" description="ABC transmembrane type-1" evidence="12">
    <location>
        <begin position="1002"/>
        <end position="1285"/>
    </location>
</feature>
<dbReference type="CDD" id="cd03250">
    <property type="entry name" value="ABCC_MRP_domain1"/>
    <property type="match status" value="1"/>
</dbReference>
<evidence type="ECO:0000259" key="11">
    <source>
        <dbReference type="PROSITE" id="PS50893"/>
    </source>
</evidence>
<dbReference type="PROSITE" id="PS50893">
    <property type="entry name" value="ABC_TRANSPORTER_2"/>
    <property type="match status" value="2"/>
</dbReference>
<feature type="transmembrane region" description="Helical" evidence="10">
    <location>
        <begin position="317"/>
        <end position="337"/>
    </location>
</feature>
<dbReference type="Pfam" id="PF00664">
    <property type="entry name" value="ABC_membrane"/>
    <property type="match status" value="2"/>
</dbReference>
<dbReference type="InterPro" id="IPR017871">
    <property type="entry name" value="ABC_transporter-like_CS"/>
</dbReference>
<keyword evidence="7 10" id="KW-1133">Transmembrane helix</keyword>
<feature type="transmembrane region" description="Helical" evidence="10">
    <location>
        <begin position="1042"/>
        <end position="1066"/>
    </location>
</feature>
<dbReference type="CDD" id="cd03244">
    <property type="entry name" value="ABCC_MRP_domain2"/>
    <property type="match status" value="1"/>
</dbReference>
<keyword evidence="6" id="KW-0067">ATP-binding</keyword>
<feature type="transmembrane region" description="Helical" evidence="10">
    <location>
        <begin position="1145"/>
        <end position="1165"/>
    </location>
</feature>
<dbReference type="Pfam" id="PF00005">
    <property type="entry name" value="ABC_tran"/>
    <property type="match status" value="2"/>
</dbReference>
<feature type="transmembrane region" description="Helical" evidence="10">
    <location>
        <begin position="534"/>
        <end position="560"/>
    </location>
</feature>
<evidence type="ECO:0000313" key="14">
    <source>
        <dbReference type="Proteomes" id="UP000738325"/>
    </source>
</evidence>
<dbReference type="GO" id="GO:0005524">
    <property type="term" value="F:ATP binding"/>
    <property type="evidence" value="ECO:0007669"/>
    <property type="project" value="UniProtKB-KW"/>
</dbReference>
<feature type="transmembrane region" description="Helical" evidence="10">
    <location>
        <begin position="160"/>
        <end position="178"/>
    </location>
</feature>
<evidence type="ECO:0000256" key="6">
    <source>
        <dbReference type="ARBA" id="ARBA00022840"/>
    </source>
</evidence>
<feature type="region of interest" description="Disordered" evidence="9">
    <location>
        <begin position="928"/>
        <end position="957"/>
    </location>
</feature>
<dbReference type="Pfam" id="PF24357">
    <property type="entry name" value="TMD0_ABC"/>
    <property type="match status" value="1"/>
</dbReference>
<dbReference type="InterPro" id="IPR036640">
    <property type="entry name" value="ABC1_TM_sf"/>
</dbReference>
<feature type="transmembrane region" description="Helical" evidence="10">
    <location>
        <begin position="349"/>
        <end position="369"/>
    </location>
</feature>
<feature type="domain" description="ABC transporter" evidence="11">
    <location>
        <begin position="669"/>
        <end position="891"/>
    </location>
</feature>
<evidence type="ECO:0000256" key="5">
    <source>
        <dbReference type="ARBA" id="ARBA00022741"/>
    </source>
</evidence>
<dbReference type="InterPro" id="IPR003593">
    <property type="entry name" value="AAA+_ATPase"/>
</dbReference>
<dbReference type="PANTHER" id="PTHR24223">
    <property type="entry name" value="ATP-BINDING CASSETTE SUB-FAMILY C"/>
    <property type="match status" value="1"/>
</dbReference>
<dbReference type="GO" id="GO:0016887">
    <property type="term" value="F:ATP hydrolysis activity"/>
    <property type="evidence" value="ECO:0007669"/>
    <property type="project" value="InterPro"/>
</dbReference>
<dbReference type="InterPro" id="IPR044746">
    <property type="entry name" value="ABCC_6TM_D1"/>
</dbReference>
<feature type="compositionally biased region" description="Polar residues" evidence="9">
    <location>
        <begin position="945"/>
        <end position="955"/>
    </location>
</feature>
<dbReference type="Gene3D" id="3.40.50.300">
    <property type="entry name" value="P-loop containing nucleotide triphosphate hydrolases"/>
    <property type="match status" value="2"/>
</dbReference>
<evidence type="ECO:0000256" key="2">
    <source>
        <dbReference type="ARBA" id="ARBA00022448"/>
    </source>
</evidence>
<keyword evidence="8 10" id="KW-0472">Membrane</keyword>
<accession>A0A9P6UU37</accession>
<organism evidence="13 14">
    <name type="scientific">Dissophora globulifera</name>
    <dbReference type="NCBI Taxonomy" id="979702"/>
    <lineage>
        <taxon>Eukaryota</taxon>
        <taxon>Fungi</taxon>
        <taxon>Fungi incertae sedis</taxon>
        <taxon>Mucoromycota</taxon>
        <taxon>Mortierellomycotina</taxon>
        <taxon>Mortierellomycetes</taxon>
        <taxon>Mortierellales</taxon>
        <taxon>Mortierellaceae</taxon>
        <taxon>Dissophora</taxon>
    </lineage>
</organism>
<dbReference type="SUPFAM" id="SSF90123">
    <property type="entry name" value="ABC transporter transmembrane region"/>
    <property type="match status" value="2"/>
</dbReference>
<proteinExistence type="predicted"/>
<feature type="transmembrane region" description="Helical" evidence="10">
    <location>
        <begin position="1002"/>
        <end position="1022"/>
    </location>
</feature>
<keyword evidence="3 10" id="KW-0812">Transmembrane</keyword>
<feature type="transmembrane region" description="Helical" evidence="10">
    <location>
        <begin position="1232"/>
        <end position="1250"/>
    </location>
</feature>
<keyword evidence="14" id="KW-1185">Reference proteome</keyword>
<feature type="transmembrane region" description="Helical" evidence="10">
    <location>
        <begin position="62"/>
        <end position="85"/>
    </location>
</feature>
<dbReference type="GO" id="GO:0140359">
    <property type="term" value="F:ABC-type transporter activity"/>
    <property type="evidence" value="ECO:0007669"/>
    <property type="project" value="InterPro"/>
</dbReference>
<feature type="transmembrane region" description="Helical" evidence="10">
    <location>
        <begin position="1121"/>
        <end position="1139"/>
    </location>
</feature>
<reference evidence="13" key="1">
    <citation type="journal article" date="2020" name="Fungal Divers.">
        <title>Resolving the Mortierellaceae phylogeny through synthesis of multi-gene phylogenetics and phylogenomics.</title>
        <authorList>
            <person name="Vandepol N."/>
            <person name="Liber J."/>
            <person name="Desiro A."/>
            <person name="Na H."/>
            <person name="Kennedy M."/>
            <person name="Barry K."/>
            <person name="Grigoriev I.V."/>
            <person name="Miller A.N."/>
            <person name="O'Donnell K."/>
            <person name="Stajich J.E."/>
            <person name="Bonito G."/>
        </authorList>
    </citation>
    <scope>NUCLEOTIDE SEQUENCE</scope>
    <source>
        <strain evidence="13">REB-010B</strain>
    </source>
</reference>